<dbReference type="EMBL" id="CM004389">
    <property type="protein sequence ID" value="OAY55163.1"/>
    <property type="molecule type" value="Genomic_DNA"/>
</dbReference>
<dbReference type="Pfam" id="PF04885">
    <property type="entry name" value="Stig1"/>
    <property type="match status" value="1"/>
</dbReference>
<dbReference type="InterPro" id="IPR006969">
    <property type="entry name" value="Stig-like"/>
</dbReference>
<proteinExistence type="inferred from homology"/>
<evidence type="ECO:0000313" key="4">
    <source>
        <dbReference type="EMBL" id="OAY55163.1"/>
    </source>
</evidence>
<name>A0A2C9W752_MANES</name>
<keyword evidence="2 3" id="KW-0732">Signal</keyword>
<gene>
    <name evidence="4" type="ORF">MANES_03G132800</name>
</gene>
<evidence type="ECO:0000256" key="2">
    <source>
        <dbReference type="ARBA" id="ARBA00022729"/>
    </source>
</evidence>
<evidence type="ECO:0000256" key="3">
    <source>
        <dbReference type="SAM" id="SignalP"/>
    </source>
</evidence>
<evidence type="ECO:0008006" key="5">
    <source>
        <dbReference type="Google" id="ProtNLM"/>
    </source>
</evidence>
<reference evidence="4" key="1">
    <citation type="submission" date="2016-02" db="EMBL/GenBank/DDBJ databases">
        <title>WGS assembly of Manihot esculenta.</title>
        <authorList>
            <person name="Bredeson J.V."/>
            <person name="Prochnik S.E."/>
            <person name="Lyons J.B."/>
            <person name="Schmutz J."/>
            <person name="Grimwood J."/>
            <person name="Vrebalov J."/>
            <person name="Bart R.S."/>
            <person name="Amuge T."/>
            <person name="Ferguson M.E."/>
            <person name="Green R."/>
            <person name="Putnam N."/>
            <person name="Stites J."/>
            <person name="Rounsley S."/>
            <person name="Rokhsar D.S."/>
        </authorList>
    </citation>
    <scope>NUCLEOTIDE SEQUENCE [LARGE SCALE GENOMIC DNA]</scope>
    <source>
        <tissue evidence="4">Leaf</tissue>
    </source>
</reference>
<evidence type="ECO:0000256" key="1">
    <source>
        <dbReference type="ARBA" id="ARBA00006010"/>
    </source>
</evidence>
<feature type="signal peptide" evidence="3">
    <location>
        <begin position="1"/>
        <end position="24"/>
    </location>
</feature>
<accession>A0A2C9W752</accession>
<protein>
    <recommendedName>
        <fullName evidence="5">4Fe-4S ferredoxin-type domain-containing protein</fullName>
    </recommendedName>
</protein>
<dbReference type="AlphaFoldDB" id="A0A2C9W752"/>
<dbReference type="PANTHER" id="PTHR33227">
    <property type="entry name" value="STIGMA-SPECIFIC STIG1-LIKE PROTEIN 3"/>
    <property type="match status" value="1"/>
</dbReference>
<dbReference type="STRING" id="3983.A0A2C9W752"/>
<organism evidence="4">
    <name type="scientific">Manihot esculenta</name>
    <name type="common">Cassava</name>
    <name type="synonym">Jatropha manihot</name>
    <dbReference type="NCBI Taxonomy" id="3983"/>
    <lineage>
        <taxon>Eukaryota</taxon>
        <taxon>Viridiplantae</taxon>
        <taxon>Streptophyta</taxon>
        <taxon>Embryophyta</taxon>
        <taxon>Tracheophyta</taxon>
        <taxon>Spermatophyta</taxon>
        <taxon>Magnoliopsida</taxon>
        <taxon>eudicotyledons</taxon>
        <taxon>Gunneridae</taxon>
        <taxon>Pentapetalae</taxon>
        <taxon>rosids</taxon>
        <taxon>fabids</taxon>
        <taxon>Malpighiales</taxon>
        <taxon>Euphorbiaceae</taxon>
        <taxon>Crotonoideae</taxon>
        <taxon>Manihoteae</taxon>
        <taxon>Manihot</taxon>
    </lineage>
</organism>
<dbReference type="PANTHER" id="PTHR33227:SF48">
    <property type="entry name" value="STIGMA-SPECIFIC STIG1-LIKE PROTEIN 4"/>
    <property type="match status" value="1"/>
</dbReference>
<feature type="chain" id="PRO_5012542057" description="4Fe-4S ferredoxin-type domain-containing protein" evidence="3">
    <location>
        <begin position="25"/>
        <end position="157"/>
    </location>
</feature>
<comment type="similarity">
    <text evidence="1">Belongs to the STIG1 family.</text>
</comment>
<sequence>MRLLNGLVAILLILVLSFFSRGDCAVEQNLTTGTSSLSPWLKKVAIYHHHHPHPHPHPRRHPRPLGGCRSQPWICRERNPRPNARMMCCRNKCVDVSSDVNNCGFCGITCPFSWLCCRGFCIDVNISPFHCGSCRNRCPWGVRCDNGVAGNGTNPSS</sequence>